<keyword evidence="1 3" id="KW-0812">Transmembrane</keyword>
<proteinExistence type="predicted"/>
<dbReference type="EMBL" id="JAUSUT010000001">
    <property type="protein sequence ID" value="MDQ0379742.1"/>
    <property type="molecule type" value="Genomic_DNA"/>
</dbReference>
<evidence type="ECO:0000259" key="4">
    <source>
        <dbReference type="PROSITE" id="PS50885"/>
    </source>
</evidence>
<dbReference type="Gene3D" id="6.10.340.10">
    <property type="match status" value="1"/>
</dbReference>
<keyword evidence="3" id="KW-0472">Membrane</keyword>
<dbReference type="CDD" id="cd19410">
    <property type="entry name" value="HK9-like_sensor"/>
    <property type="match status" value="1"/>
</dbReference>
<organism evidence="5 6">
    <name type="scientific">Amycolatopsis thermophila</name>
    <dbReference type="NCBI Taxonomy" id="206084"/>
    <lineage>
        <taxon>Bacteria</taxon>
        <taxon>Bacillati</taxon>
        <taxon>Actinomycetota</taxon>
        <taxon>Actinomycetes</taxon>
        <taxon>Pseudonocardiales</taxon>
        <taxon>Pseudonocardiaceae</taxon>
        <taxon>Amycolatopsis</taxon>
    </lineage>
</organism>
<dbReference type="CDD" id="cd06225">
    <property type="entry name" value="HAMP"/>
    <property type="match status" value="1"/>
</dbReference>
<keyword evidence="2 3" id="KW-1133">Transmembrane helix</keyword>
<evidence type="ECO:0000313" key="6">
    <source>
        <dbReference type="Proteomes" id="UP001229651"/>
    </source>
</evidence>
<dbReference type="Pfam" id="PF05227">
    <property type="entry name" value="CHASE3"/>
    <property type="match status" value="1"/>
</dbReference>
<dbReference type="RefSeq" id="WP_306993241.1">
    <property type="nucleotide sequence ID" value="NZ_JAUSUT010000001.1"/>
</dbReference>
<evidence type="ECO:0000313" key="5">
    <source>
        <dbReference type="EMBL" id="MDQ0379742.1"/>
    </source>
</evidence>
<protein>
    <submittedName>
        <fullName evidence="5">CHASE3 domain sensor protein</fullName>
    </submittedName>
</protein>
<dbReference type="PROSITE" id="PS50885">
    <property type="entry name" value="HAMP"/>
    <property type="match status" value="1"/>
</dbReference>
<keyword evidence="6" id="KW-1185">Reference proteome</keyword>
<evidence type="ECO:0000256" key="3">
    <source>
        <dbReference type="SAM" id="Phobius"/>
    </source>
</evidence>
<evidence type="ECO:0000256" key="2">
    <source>
        <dbReference type="ARBA" id="ARBA00022989"/>
    </source>
</evidence>
<dbReference type="Proteomes" id="UP001229651">
    <property type="component" value="Unassembled WGS sequence"/>
</dbReference>
<feature type="domain" description="HAMP" evidence="4">
    <location>
        <begin position="209"/>
        <end position="261"/>
    </location>
</feature>
<name>A0ABU0EWR5_9PSEU</name>
<sequence length="459" mass="48345">MAIPRFWPRTLRWRVFLLVSGLLLLLLITAIATTVSRVHVTEADSRVRDTLRPAQTAAADLAKGYVDMETGERGFLLSRDPQFLEPYDNGSAAVGAARDRIARLLDGEPESVALLADVDAAGTAWRTQAADPAIALARADGVIADGVPGKALFDTLRTRIAELQNHVDELISAGLASSNRASGTADVIATVCVGLALVLGAASVFLLRRSLVVPLDRLVSQVREVSGGDLRREVEASGPEELAALGEAVEAMRTRILSEAEQVAAASNRIARLEETDRIARRLGDTAIRRLYGITLDLQSAAARFPRSGSAMATAITGIDRTISALRTSVYGPAAPGTRPTLRAQVSEVVGELESVHGSAPGLVLAGDLDDEPPDDVVAEVVQVLRDLLHAVAVPGGGAEEVELAPARGAIRLRVVGAVSDDQVAALRAAVAEVSGDAVVRPAPGHFTVEWSRPLRPDS</sequence>
<dbReference type="SMART" id="SM00304">
    <property type="entry name" value="HAMP"/>
    <property type="match status" value="1"/>
</dbReference>
<reference evidence="5 6" key="1">
    <citation type="submission" date="2023-07" db="EMBL/GenBank/DDBJ databases">
        <title>Sequencing the genomes of 1000 actinobacteria strains.</title>
        <authorList>
            <person name="Klenk H.-P."/>
        </authorList>
    </citation>
    <scope>NUCLEOTIDE SEQUENCE [LARGE SCALE GENOMIC DNA]</scope>
    <source>
        <strain evidence="5 6">DSM 45805</strain>
    </source>
</reference>
<evidence type="ECO:0000256" key="1">
    <source>
        <dbReference type="ARBA" id="ARBA00022692"/>
    </source>
</evidence>
<gene>
    <name evidence="5" type="ORF">FB470_003736</name>
</gene>
<dbReference type="InterPro" id="IPR007891">
    <property type="entry name" value="CHASE3"/>
</dbReference>
<dbReference type="InterPro" id="IPR003660">
    <property type="entry name" value="HAMP_dom"/>
</dbReference>
<dbReference type="SUPFAM" id="SSF158472">
    <property type="entry name" value="HAMP domain-like"/>
    <property type="match status" value="1"/>
</dbReference>
<feature type="transmembrane region" description="Helical" evidence="3">
    <location>
        <begin position="187"/>
        <end position="207"/>
    </location>
</feature>
<accession>A0ABU0EWR5</accession>
<comment type="caution">
    <text evidence="5">The sequence shown here is derived from an EMBL/GenBank/DDBJ whole genome shotgun (WGS) entry which is preliminary data.</text>
</comment>
<dbReference type="Pfam" id="PF00672">
    <property type="entry name" value="HAMP"/>
    <property type="match status" value="1"/>
</dbReference>